<reference evidence="1 2" key="1">
    <citation type="submission" date="2015-11" db="EMBL/GenBank/DDBJ databases">
        <title>Genomic analysis of 38 Legionella species identifies large and diverse effector repertoires.</title>
        <authorList>
            <person name="Burstein D."/>
            <person name="Amaro F."/>
            <person name="Zusman T."/>
            <person name="Lifshitz Z."/>
            <person name="Cohen O."/>
            <person name="Gilbert J.A."/>
            <person name="Pupko T."/>
            <person name="Shuman H.A."/>
            <person name="Segal G."/>
        </authorList>
    </citation>
    <scope>NUCLEOTIDE SEQUENCE [LARGE SCALE GENOMIC DNA]</scope>
    <source>
        <strain evidence="1 2">ATCC 49505</strain>
    </source>
</reference>
<gene>
    <name evidence="1" type="ORF">Llon_1720</name>
</gene>
<name>A0A0W0VJT2_9GAMM</name>
<dbReference type="PIRSF" id="PIRSF028744">
    <property type="entry name" value="Addict_mod_HI1419"/>
    <property type="match status" value="1"/>
</dbReference>
<accession>A0A0W0VJT2</accession>
<keyword evidence="2" id="KW-1185">Reference proteome</keyword>
<dbReference type="EMBL" id="LNYK01000026">
    <property type="protein sequence ID" value="KTD20367.1"/>
    <property type="molecule type" value="Genomic_DNA"/>
</dbReference>
<evidence type="ECO:0000313" key="2">
    <source>
        <dbReference type="Proteomes" id="UP000054997"/>
    </source>
</evidence>
<dbReference type="STRING" id="45068.Llon_1720"/>
<protein>
    <submittedName>
        <fullName evidence="1">Addiction module killer protein</fullName>
    </submittedName>
</protein>
<dbReference type="OrthoDB" id="9800258at2"/>
<dbReference type="PANTHER" id="PTHR41791:SF1">
    <property type="entry name" value="SSL7039 PROTEIN"/>
    <property type="match status" value="1"/>
</dbReference>
<dbReference type="RefSeq" id="WP_058529699.1">
    <property type="nucleotide sequence ID" value="NZ_CAAAHZ010000021.1"/>
</dbReference>
<dbReference type="PATRIC" id="fig|45068.5.peg.1866"/>
<dbReference type="NCBIfam" id="TIGR02683">
    <property type="entry name" value="upstrm_HI1419"/>
    <property type="match status" value="1"/>
</dbReference>
<evidence type="ECO:0000313" key="1">
    <source>
        <dbReference type="EMBL" id="KTD20367.1"/>
    </source>
</evidence>
<dbReference type="PANTHER" id="PTHR41791">
    <property type="entry name" value="SSL7039 PROTEIN"/>
    <property type="match status" value="1"/>
</dbReference>
<sequence>MYQKDNGDCPVISWLESLHDSIRYRVKSRLARVSLGNLGEYKMLGESLGELKFKFGSGYRLYFSEIDGEIILLLCGGDKSSQKKDIKLAREYLSDYLGGNNHG</sequence>
<dbReference type="InterPro" id="IPR014056">
    <property type="entry name" value="TypeIITA-like_toxin_pred"/>
</dbReference>
<organism evidence="1 2">
    <name type="scientific">Legionella londiniensis</name>
    <dbReference type="NCBI Taxonomy" id="45068"/>
    <lineage>
        <taxon>Bacteria</taxon>
        <taxon>Pseudomonadati</taxon>
        <taxon>Pseudomonadota</taxon>
        <taxon>Gammaproteobacteria</taxon>
        <taxon>Legionellales</taxon>
        <taxon>Legionellaceae</taxon>
        <taxon>Legionella</taxon>
    </lineage>
</organism>
<proteinExistence type="predicted"/>
<dbReference type="AlphaFoldDB" id="A0A0W0VJT2"/>
<dbReference type="Proteomes" id="UP000054997">
    <property type="component" value="Unassembled WGS sequence"/>
</dbReference>
<comment type="caution">
    <text evidence="1">The sequence shown here is derived from an EMBL/GenBank/DDBJ whole genome shotgun (WGS) entry which is preliminary data.</text>
</comment>